<dbReference type="OrthoDB" id="2157530at2759"/>
<proteinExistence type="predicted"/>
<evidence type="ECO:0000313" key="3">
    <source>
        <dbReference type="Proteomes" id="UP000258309"/>
    </source>
</evidence>
<dbReference type="AlphaFoldDB" id="A0A3E2GS95"/>
<dbReference type="InterPro" id="IPR052895">
    <property type="entry name" value="HetReg/Transcr_Mod"/>
</dbReference>
<organism evidence="2 3">
    <name type="scientific">Scytalidium lignicola</name>
    <name type="common">Hyphomycete</name>
    <dbReference type="NCBI Taxonomy" id="5539"/>
    <lineage>
        <taxon>Eukaryota</taxon>
        <taxon>Fungi</taxon>
        <taxon>Dikarya</taxon>
        <taxon>Ascomycota</taxon>
        <taxon>Pezizomycotina</taxon>
        <taxon>Leotiomycetes</taxon>
        <taxon>Leotiomycetes incertae sedis</taxon>
        <taxon>Scytalidium</taxon>
    </lineage>
</organism>
<protein>
    <recommendedName>
        <fullName evidence="1">Heterokaryon incompatibility domain-containing protein</fullName>
    </recommendedName>
</protein>
<gene>
    <name evidence="2" type="ORF">B7463_g12421</name>
</gene>
<sequence>MLSAIANSEEMRKINNPRPNDFYRYWRLQEKDFFRLLVLFPSPNPDASIACSLLHQPISEAPPYEALSYTWGDEEAECPVFIDSCLFRVRRNLYCALRMLRHESNPRVLWIDAICIDQSHNAERAQQVVQMGRIYSNAEEVAIWLGEADDYSDLAMDSLREILICVDRIISECESDDEDRLLETYFASFLAKPDSDTCLHAISLLFMRPWWWRVWTVQEIGLARRATVYAGLKCHPWENFELFSTFLLIPSVYHTLLSHLPCSDEGIRAVGVLRETTIRPLTIKMIRELHSDGSLITLSKMVKKTINHVATDPRDKVYGVLGLVSQGAILKPNYDWSIDKVYNAAFKAIMKEDRDLSSFCWLMDGAKSRAKGLPSWVPDFKEVGGNRRLVPISQAWDERVGLVYCASSVNDKFGEISMSFQNEDTVLMLKGITVDAIDSIGDPAPDMRFTLLDGIPRSLRQTIESWYSLSAQLDGEHYTMGSLRLEAFWRTIIVDQKVLGYHPGYGQHLVGRERRLGRRSDGIPPRSVQEEESLINALEKQGGGMGGTQFNRRFFTTTRGYIGLAPPDVQKGDIVCVLLGGEVPYVLRPTSEECYMMIGEW</sequence>
<feature type="non-terminal residue" evidence="2">
    <location>
        <position position="1"/>
    </location>
</feature>
<evidence type="ECO:0000259" key="1">
    <source>
        <dbReference type="Pfam" id="PF06985"/>
    </source>
</evidence>
<feature type="domain" description="Heterokaryon incompatibility" evidence="1">
    <location>
        <begin position="64"/>
        <end position="219"/>
    </location>
</feature>
<dbReference type="Proteomes" id="UP000258309">
    <property type="component" value="Unassembled WGS sequence"/>
</dbReference>
<accession>A0A3E2GS95</accession>
<dbReference type="EMBL" id="NCSJ02000563">
    <property type="protein sequence ID" value="RFU23917.1"/>
    <property type="molecule type" value="Genomic_DNA"/>
</dbReference>
<evidence type="ECO:0000313" key="2">
    <source>
        <dbReference type="EMBL" id="RFU23917.1"/>
    </source>
</evidence>
<keyword evidence="3" id="KW-1185">Reference proteome</keyword>
<dbReference type="PANTHER" id="PTHR24148">
    <property type="entry name" value="ANKYRIN REPEAT DOMAIN-CONTAINING PROTEIN 39 HOMOLOG-RELATED"/>
    <property type="match status" value="1"/>
</dbReference>
<dbReference type="Pfam" id="PF26639">
    <property type="entry name" value="Het-6_barrel"/>
    <property type="match status" value="1"/>
</dbReference>
<name>A0A3E2GS95_SCYLI</name>
<comment type="caution">
    <text evidence="2">The sequence shown here is derived from an EMBL/GenBank/DDBJ whole genome shotgun (WGS) entry which is preliminary data.</text>
</comment>
<dbReference type="Pfam" id="PF06985">
    <property type="entry name" value="HET"/>
    <property type="match status" value="1"/>
</dbReference>
<reference evidence="2 3" key="1">
    <citation type="submission" date="2018-05" db="EMBL/GenBank/DDBJ databases">
        <title>Draft genome sequence of Scytalidium lignicola DSM 105466, a ubiquitous saprotrophic fungus.</title>
        <authorList>
            <person name="Buettner E."/>
            <person name="Gebauer A.M."/>
            <person name="Hofrichter M."/>
            <person name="Liers C."/>
            <person name="Kellner H."/>
        </authorList>
    </citation>
    <scope>NUCLEOTIDE SEQUENCE [LARGE SCALE GENOMIC DNA]</scope>
    <source>
        <strain evidence="2 3">DSM 105466</strain>
    </source>
</reference>
<dbReference type="InterPro" id="IPR010730">
    <property type="entry name" value="HET"/>
</dbReference>
<dbReference type="STRING" id="5539.A0A3E2GS95"/>
<feature type="non-terminal residue" evidence="2">
    <location>
        <position position="601"/>
    </location>
</feature>
<dbReference type="OMA" id="FISEEYH"/>
<dbReference type="PANTHER" id="PTHR24148:SF73">
    <property type="entry name" value="HET DOMAIN PROTEIN (AFU_ORTHOLOGUE AFUA_8G01020)"/>
    <property type="match status" value="1"/>
</dbReference>